<keyword evidence="4 13" id="KW-0378">Hydrolase</keyword>
<dbReference type="InterPro" id="IPR038726">
    <property type="entry name" value="PDDEXK_AddAB-type"/>
</dbReference>
<dbReference type="Pfam" id="PF12705">
    <property type="entry name" value="PDDEXK_1"/>
    <property type="match status" value="1"/>
</dbReference>
<dbReference type="InterPro" id="IPR014017">
    <property type="entry name" value="DNA_helicase_UvrD-like_C"/>
</dbReference>
<keyword evidence="2" id="KW-0547">Nucleotide-binding</keyword>
<keyword evidence="1" id="KW-0540">Nuclease</keyword>
<evidence type="ECO:0000259" key="11">
    <source>
        <dbReference type="Pfam" id="PF13361"/>
    </source>
</evidence>
<proteinExistence type="predicted"/>
<dbReference type="EMBL" id="CP019646">
    <property type="protein sequence ID" value="AQQ70303.1"/>
    <property type="molecule type" value="Genomic_DNA"/>
</dbReference>
<dbReference type="KEGG" id="pbas:SMSP2_00647"/>
<evidence type="ECO:0000313" key="13">
    <source>
        <dbReference type="EMBL" id="AQQ70303.1"/>
    </source>
</evidence>
<dbReference type="PANTHER" id="PTHR30591:SF1">
    <property type="entry name" value="RECBCD ENZYME SUBUNIT RECC"/>
    <property type="match status" value="1"/>
</dbReference>
<dbReference type="Pfam" id="PF13361">
    <property type="entry name" value="UvrD_C"/>
    <property type="match status" value="1"/>
</dbReference>
<keyword evidence="7" id="KW-0067">ATP-binding</keyword>
<evidence type="ECO:0000256" key="8">
    <source>
        <dbReference type="ARBA" id="ARBA00023125"/>
    </source>
</evidence>
<dbReference type="SUPFAM" id="SSF52540">
    <property type="entry name" value="P-loop containing nucleoside triphosphate hydrolases"/>
    <property type="match status" value="1"/>
</dbReference>
<keyword evidence="3" id="KW-0227">DNA damage</keyword>
<evidence type="ECO:0000259" key="10">
    <source>
        <dbReference type="Pfam" id="PF12705"/>
    </source>
</evidence>
<dbReference type="STRING" id="1851148.SMSP2_00647"/>
<dbReference type="InterPro" id="IPR049035">
    <property type="entry name" value="ADDB_N"/>
</dbReference>
<sequence length="1134" mass="128366">MSVQFITGRAGSGKTHLCLEQIRESLLSGEDTGNLIFLVPEQSTYIVEKMILNTPGIEGFSRLHVLSFNRLAYWLTEKSVKRRSLTLPLQLLIVSKILNTMASRLKVFSRQQGSAGLAGQILGIIDEFQRNGLNPSDISSDILSSKKLGSSTVLKLHDLKLIYAEYLKIAENKYDAAVHPFDRACSHAAGSELLKGARLWVDGFSGFNSPELTLLSAVIRAVSETKIALCADPAQINAQSSGLYDELSIFEPTLETYWRLRDIFGECGIPVRDDIALRGGKRVKKGGTLDFIEQNIFTDVSTSILDDSVKLVKTSDCHNEVEYIAREIMKLVRDGGLRYRDIAVIVSDEERFASHFKTVFSDYQIPLFLDIKRNAGNHPLTCYVLTAVDCVISALSSESIFTCLKSGFSRLDHEQISRLEKYCRENGISSGEWLSESRWQNGESRQDINLLRNEAIEPLKNFYREMTAHLDENGLVSAKEFSLELLNFIDQSRVESVLGQWSKAALDNGDTEISLMHKNTFESLLEIIAQVTDIFGEERLEPDYYASIVGDMLKSTSFALVPPCQDQVLIGTVDRSRQPEVKAVFLCGVNQGLFPSPVRAEGLLREDERADVISQGLEMDDPLSVEMVRRQYLAYIAFTRAKEMLYITFSEQDEQGRPMQISGFGDRLVNIFEGKLKPESFDPWENQDFSYTSPVRLSERVCDSVSPDNNDLKGIRQTLEFNKVFGSKLKDYDSLAAEYGSQWDNSVNTEQSGELCGKEINVDASKLSTYAKCPYMYFARYVLGLKSEKKFALEPVDIGSFSHKILEMLGRDMLAGRYDFDTRDSGEIHKKMDEFVLQYLVENSILSRILEKSRHANYIFQTQKSALHQLLDTLIEMRRAGNMKLLCVEPYISRMVCFDGVDVRLSGKIDRIDFVPAGAENSQISLVVYDYKTSARKTDWKDIFNGSNVQLLVYLLLLKDMRVLDRYIYPAAAFYMPVNQTVENAERVSKTKISQSRLRASGILAESVVADLTDPEVQNEKSYFDFRLTKNGSLGWYSTSRAFHDDDFEKLLAAGEVVLSRLVKGISQSRFDISPLDESCKYCDYRSLCRFEPVFNKQRFSDKANKNDVLALSRSKVRVEWDRDAELAVRKDQR</sequence>
<dbReference type="Proteomes" id="UP000188181">
    <property type="component" value="Chromosome"/>
</dbReference>
<evidence type="ECO:0000256" key="5">
    <source>
        <dbReference type="ARBA" id="ARBA00022806"/>
    </source>
</evidence>
<keyword evidence="14" id="KW-1185">Reference proteome</keyword>
<dbReference type="GO" id="GO:0006281">
    <property type="term" value="P:DNA repair"/>
    <property type="evidence" value="ECO:0007669"/>
    <property type="project" value="UniProtKB-KW"/>
</dbReference>
<evidence type="ECO:0000256" key="1">
    <source>
        <dbReference type="ARBA" id="ARBA00022722"/>
    </source>
</evidence>
<feature type="domain" description="UvrD-like helicase C-terminal" evidence="11">
    <location>
        <begin position="301"/>
        <end position="651"/>
    </location>
</feature>
<dbReference type="Gene3D" id="3.40.50.300">
    <property type="entry name" value="P-loop containing nucleotide triphosphate hydrolases"/>
    <property type="match status" value="4"/>
</dbReference>
<dbReference type="OrthoDB" id="5487982at2"/>
<feature type="domain" description="ATP-dependent helicase/deoxyribonuclease subunit B N-terminal" evidence="12">
    <location>
        <begin position="5"/>
        <end position="293"/>
    </location>
</feature>
<keyword evidence="6" id="KW-0269">Exonuclease</keyword>
<keyword evidence="8" id="KW-0238">DNA-binding</keyword>
<dbReference type="GO" id="GO:0006310">
    <property type="term" value="P:DNA recombination"/>
    <property type="evidence" value="ECO:0007669"/>
    <property type="project" value="TreeGrafter"/>
</dbReference>
<evidence type="ECO:0000256" key="7">
    <source>
        <dbReference type="ARBA" id="ARBA00022840"/>
    </source>
</evidence>
<dbReference type="EC" id="3.1.-.-" evidence="13"/>
<evidence type="ECO:0000259" key="12">
    <source>
        <dbReference type="Pfam" id="PF21445"/>
    </source>
</evidence>
<accession>A0A1Q2MC60</accession>
<dbReference type="GO" id="GO:0005524">
    <property type="term" value="F:ATP binding"/>
    <property type="evidence" value="ECO:0007669"/>
    <property type="project" value="UniProtKB-KW"/>
</dbReference>
<organism evidence="13 14">
    <name type="scientific">Limihaloglobus sulfuriphilus</name>
    <dbReference type="NCBI Taxonomy" id="1851148"/>
    <lineage>
        <taxon>Bacteria</taxon>
        <taxon>Pseudomonadati</taxon>
        <taxon>Planctomycetota</taxon>
        <taxon>Phycisphaerae</taxon>
        <taxon>Sedimentisphaerales</taxon>
        <taxon>Sedimentisphaeraceae</taxon>
        <taxon>Limihaloglobus</taxon>
    </lineage>
</organism>
<dbReference type="Pfam" id="PF21445">
    <property type="entry name" value="ADDB_N"/>
    <property type="match status" value="1"/>
</dbReference>
<evidence type="ECO:0000256" key="6">
    <source>
        <dbReference type="ARBA" id="ARBA00022839"/>
    </source>
</evidence>
<dbReference type="InterPro" id="IPR027417">
    <property type="entry name" value="P-loop_NTPase"/>
</dbReference>
<dbReference type="GO" id="GO:0004386">
    <property type="term" value="F:helicase activity"/>
    <property type="evidence" value="ECO:0007669"/>
    <property type="project" value="UniProtKB-KW"/>
</dbReference>
<dbReference type="RefSeq" id="WP_146682578.1">
    <property type="nucleotide sequence ID" value="NZ_CP019646.1"/>
</dbReference>
<protein>
    <submittedName>
        <fullName evidence="13">ATP-dependent helicase/deoxyribonuclease subunit B</fullName>
        <ecNumber evidence="13">3.1.-.-</ecNumber>
    </submittedName>
</protein>
<name>A0A1Q2MC60_9BACT</name>
<dbReference type="Gene3D" id="3.90.320.10">
    <property type="match status" value="1"/>
</dbReference>
<evidence type="ECO:0000256" key="3">
    <source>
        <dbReference type="ARBA" id="ARBA00022763"/>
    </source>
</evidence>
<dbReference type="GO" id="GO:0004527">
    <property type="term" value="F:exonuclease activity"/>
    <property type="evidence" value="ECO:0007669"/>
    <property type="project" value="UniProtKB-KW"/>
</dbReference>
<keyword evidence="9" id="KW-0234">DNA repair</keyword>
<dbReference type="AlphaFoldDB" id="A0A1Q2MC60"/>
<dbReference type="PANTHER" id="PTHR30591">
    <property type="entry name" value="RECBCD ENZYME SUBUNIT RECC"/>
    <property type="match status" value="1"/>
</dbReference>
<evidence type="ECO:0000256" key="4">
    <source>
        <dbReference type="ARBA" id="ARBA00022801"/>
    </source>
</evidence>
<gene>
    <name evidence="13" type="primary">addB</name>
    <name evidence="13" type="ORF">SMSP2_00647</name>
</gene>
<dbReference type="InterPro" id="IPR011604">
    <property type="entry name" value="PDDEXK-like_dom_sf"/>
</dbReference>
<reference evidence="14" key="1">
    <citation type="submission" date="2017-02" db="EMBL/GenBank/DDBJ databases">
        <title>Comparative genomics and description of representatives of a novel lineage of planctomycetes thriving in anoxic sediments.</title>
        <authorList>
            <person name="Spring S."/>
            <person name="Bunk B."/>
            <person name="Sproer C."/>
        </authorList>
    </citation>
    <scope>NUCLEOTIDE SEQUENCE [LARGE SCALE GENOMIC DNA]</scope>
    <source>
        <strain evidence="14">SM-Chi-D1</strain>
    </source>
</reference>
<dbReference type="GO" id="GO:0003677">
    <property type="term" value="F:DNA binding"/>
    <property type="evidence" value="ECO:0007669"/>
    <property type="project" value="UniProtKB-KW"/>
</dbReference>
<evidence type="ECO:0000256" key="9">
    <source>
        <dbReference type="ARBA" id="ARBA00023204"/>
    </source>
</evidence>
<keyword evidence="5 13" id="KW-0347">Helicase</keyword>
<evidence type="ECO:0000313" key="14">
    <source>
        <dbReference type="Proteomes" id="UP000188181"/>
    </source>
</evidence>
<feature type="domain" description="PD-(D/E)XK endonuclease-like" evidence="10">
    <location>
        <begin position="764"/>
        <end position="1090"/>
    </location>
</feature>
<evidence type="ECO:0000256" key="2">
    <source>
        <dbReference type="ARBA" id="ARBA00022741"/>
    </source>
</evidence>